<evidence type="ECO:0000313" key="4">
    <source>
        <dbReference type="Proteomes" id="UP000019473"/>
    </source>
</evidence>
<comment type="caution">
    <text evidence="3">The sequence shown here is derived from an EMBL/GenBank/DDBJ whole genome shotgun (WGS) entry which is preliminary data.</text>
</comment>
<feature type="compositionally biased region" description="Gly residues" evidence="1">
    <location>
        <begin position="813"/>
        <end position="822"/>
    </location>
</feature>
<dbReference type="OrthoDB" id="4160963at2759"/>
<feature type="region of interest" description="Disordered" evidence="1">
    <location>
        <begin position="404"/>
        <end position="453"/>
    </location>
</feature>
<feature type="compositionally biased region" description="Low complexity" evidence="1">
    <location>
        <begin position="404"/>
        <end position="448"/>
    </location>
</feature>
<sequence length="935" mass="98060">MAVLVPTVPANWTHSGNFSWEDWETTTSITISTLSVEASTTSSSILATTSTPSTPAPPATELFYITSKSVQLTKRDLKYLGWANGLGALVSGRSSAAQFFLDTEGYLRVGSSYVDSDASEPYLIFHLITTKSGNLSKWAIDADGILSLQSHSASTCVDQSGTVFIVFGSSGPSGCFATVLDITPVASETSSTTTTTTPKTTSTTSVLSPHSSYPTGANWSDWNGNGTPWLDWTSTSRASSSTTTSPIPVDAITTSTSAYLSSTSHFAHPSSGNWSNFNDSNSVWLDWSLTSTTTSLTTSALPVDAMTTSTSHHATTSSTSAHPPGGDWAKGNWTNFNDSNSVWLDWSLTSSSTTTSPLPVGVVSTSTTSSAFPHPTSGNWTNYNDTNSVWLDWTRTTTSTSTLYVTSTSSPTTTTSRTQNTPFDATTTRSSSSKSTSASAFPTTPPHSGSGNWSNYNDSNSIWLDWTTTSSSTVSTTSSSQAGHSTVPAFSGTGNWTHFNDSNSIWLDWTTTSSSVVSSTVSTTSTLSVGNALTSTTSLTSSPSTRSSLKAHPTIPAYNGSYPSVNWTDWNGTAQWDVTTPSSLTTTTSVLYVLPTTTTSVTTTVAFSRPWPTQTASSNHNGTAGDWASNSTYPAHNTSSCDAAAPSQILRNPSFECSETGWTLDEVDIVWGGVSDSSPTPERRRDISSPDEAYEGKGFARFRPTFEDVTATLAQTLDTPATKGSYWYSFAYRVPVSGDAPDECSLTVSNDEGTLATIGSLSTASAWTMTGLEFQITSSASTFSFVFSCDGVDTTSPLLDIDNIRLGPSSGSWTGGGNGTTGGYSNSTGLPTWGNAPGTNVTFDPPPSNSSSPYGGLTTRSSPPALATTSTTDAAALAPSHTLTTPSAAEPSSTTTTTDPTVPPYSAPTSTTSGASADLPAFTAPPRHRYHRRSA</sequence>
<gene>
    <name evidence="3" type="ORF">A1O7_04570</name>
</gene>
<dbReference type="VEuPathDB" id="FungiDB:A1O7_04570"/>
<organism evidence="3 4">
    <name type="scientific">Cladophialophora yegresii CBS 114405</name>
    <dbReference type="NCBI Taxonomy" id="1182544"/>
    <lineage>
        <taxon>Eukaryota</taxon>
        <taxon>Fungi</taxon>
        <taxon>Dikarya</taxon>
        <taxon>Ascomycota</taxon>
        <taxon>Pezizomycotina</taxon>
        <taxon>Eurotiomycetes</taxon>
        <taxon>Chaetothyriomycetidae</taxon>
        <taxon>Chaetothyriales</taxon>
        <taxon>Herpotrichiellaceae</taxon>
        <taxon>Cladophialophora</taxon>
    </lineage>
</organism>
<dbReference type="Proteomes" id="UP000019473">
    <property type="component" value="Unassembled WGS sequence"/>
</dbReference>
<dbReference type="eggNOG" id="KOG1565">
    <property type="taxonomic scope" value="Eukaryota"/>
</dbReference>
<keyword evidence="4" id="KW-1185">Reference proteome</keyword>
<evidence type="ECO:0000259" key="2">
    <source>
        <dbReference type="Pfam" id="PF25485"/>
    </source>
</evidence>
<evidence type="ECO:0000313" key="3">
    <source>
        <dbReference type="EMBL" id="EXJ60418.1"/>
    </source>
</evidence>
<feature type="region of interest" description="Disordered" evidence="1">
    <location>
        <begin position="810"/>
        <end position="935"/>
    </location>
</feature>
<feature type="domain" description="DUF7908" evidence="2">
    <location>
        <begin position="58"/>
        <end position="185"/>
    </location>
</feature>
<reference evidence="3 4" key="1">
    <citation type="submission" date="2013-03" db="EMBL/GenBank/DDBJ databases">
        <title>The Genome Sequence of Cladophialophora yegresii CBS 114405.</title>
        <authorList>
            <consortium name="The Broad Institute Genomics Platform"/>
            <person name="Cuomo C."/>
            <person name="de Hoog S."/>
            <person name="Gorbushina A."/>
            <person name="Walker B."/>
            <person name="Young S.K."/>
            <person name="Zeng Q."/>
            <person name="Gargeya S."/>
            <person name="Fitzgerald M."/>
            <person name="Haas B."/>
            <person name="Abouelleil A."/>
            <person name="Allen A.W."/>
            <person name="Alvarado L."/>
            <person name="Arachchi H.M."/>
            <person name="Berlin A.M."/>
            <person name="Chapman S.B."/>
            <person name="Gainer-Dewar J."/>
            <person name="Goldberg J."/>
            <person name="Griggs A."/>
            <person name="Gujja S."/>
            <person name="Hansen M."/>
            <person name="Howarth C."/>
            <person name="Imamovic A."/>
            <person name="Ireland A."/>
            <person name="Larimer J."/>
            <person name="McCowan C."/>
            <person name="Murphy C."/>
            <person name="Pearson M."/>
            <person name="Poon T.W."/>
            <person name="Priest M."/>
            <person name="Roberts A."/>
            <person name="Saif S."/>
            <person name="Shea T."/>
            <person name="Sisk P."/>
            <person name="Sykes S."/>
            <person name="Wortman J."/>
            <person name="Nusbaum C."/>
            <person name="Birren B."/>
        </authorList>
    </citation>
    <scope>NUCLEOTIDE SEQUENCE [LARGE SCALE GENOMIC DNA]</scope>
    <source>
        <strain evidence="3 4">CBS 114405</strain>
    </source>
</reference>
<name>W9VXM8_9EURO</name>
<feature type="compositionally biased region" description="Basic residues" evidence="1">
    <location>
        <begin position="926"/>
        <end position="935"/>
    </location>
</feature>
<dbReference type="Pfam" id="PF25485">
    <property type="entry name" value="DUF7908"/>
    <property type="match status" value="1"/>
</dbReference>
<feature type="compositionally biased region" description="Low complexity" evidence="1">
    <location>
        <begin position="907"/>
        <end position="917"/>
    </location>
</feature>
<feature type="region of interest" description="Disordered" evidence="1">
    <location>
        <begin position="187"/>
        <end position="212"/>
    </location>
</feature>
<accession>W9VXM8</accession>
<protein>
    <recommendedName>
        <fullName evidence="2">DUF7908 domain-containing protein</fullName>
    </recommendedName>
</protein>
<evidence type="ECO:0000256" key="1">
    <source>
        <dbReference type="SAM" id="MobiDB-lite"/>
    </source>
</evidence>
<feature type="compositionally biased region" description="Low complexity" evidence="1">
    <location>
        <begin position="310"/>
        <end position="322"/>
    </location>
</feature>
<dbReference type="HOGENOM" id="CLU_007459_0_0_1"/>
<dbReference type="GeneID" id="19179156"/>
<dbReference type="AlphaFoldDB" id="W9VXM8"/>
<feature type="compositionally biased region" description="Low complexity" evidence="1">
    <location>
        <begin position="187"/>
        <end position="205"/>
    </location>
</feature>
<proteinExistence type="predicted"/>
<dbReference type="InterPro" id="IPR057230">
    <property type="entry name" value="DUF7908"/>
</dbReference>
<dbReference type="RefSeq" id="XP_007756771.1">
    <property type="nucleotide sequence ID" value="XM_007758581.1"/>
</dbReference>
<feature type="compositionally biased region" description="Low complexity" evidence="1">
    <location>
        <begin position="849"/>
        <end position="900"/>
    </location>
</feature>
<feature type="region of interest" description="Disordered" evidence="1">
    <location>
        <begin position="310"/>
        <end position="329"/>
    </location>
</feature>
<dbReference type="STRING" id="1182544.W9VXM8"/>
<dbReference type="EMBL" id="AMGW01000003">
    <property type="protein sequence ID" value="EXJ60418.1"/>
    <property type="molecule type" value="Genomic_DNA"/>
</dbReference>